<evidence type="ECO:0000256" key="6">
    <source>
        <dbReference type="ARBA" id="ARBA00022918"/>
    </source>
</evidence>
<organism evidence="8 9">
    <name type="scientific">Mucuna pruriens</name>
    <name type="common">Velvet bean</name>
    <name type="synonym">Dolichos pruriens</name>
    <dbReference type="NCBI Taxonomy" id="157652"/>
    <lineage>
        <taxon>Eukaryota</taxon>
        <taxon>Viridiplantae</taxon>
        <taxon>Streptophyta</taxon>
        <taxon>Embryophyta</taxon>
        <taxon>Tracheophyta</taxon>
        <taxon>Spermatophyta</taxon>
        <taxon>Magnoliopsida</taxon>
        <taxon>eudicotyledons</taxon>
        <taxon>Gunneridae</taxon>
        <taxon>Pentapetalae</taxon>
        <taxon>rosids</taxon>
        <taxon>fabids</taxon>
        <taxon>Fabales</taxon>
        <taxon>Fabaceae</taxon>
        <taxon>Papilionoideae</taxon>
        <taxon>50 kb inversion clade</taxon>
        <taxon>NPAAA clade</taxon>
        <taxon>indigoferoid/millettioid clade</taxon>
        <taxon>Phaseoleae</taxon>
        <taxon>Mucuna</taxon>
    </lineage>
</organism>
<feature type="non-terminal residue" evidence="8">
    <location>
        <position position="1"/>
    </location>
</feature>
<evidence type="ECO:0000313" key="9">
    <source>
        <dbReference type="Proteomes" id="UP000257109"/>
    </source>
</evidence>
<dbReference type="PANTHER" id="PTHR34072:SF57">
    <property type="entry name" value="RNA-DIRECTED DNA POLYMERASE"/>
    <property type="match status" value="1"/>
</dbReference>
<dbReference type="Proteomes" id="UP000257109">
    <property type="component" value="Unassembled WGS sequence"/>
</dbReference>
<comment type="caution">
    <text evidence="8">The sequence shown here is derived from an EMBL/GenBank/DDBJ whole genome shotgun (WGS) entry which is preliminary data.</text>
</comment>
<feature type="domain" description="Reverse transcriptase RNase H-like" evidence="7">
    <location>
        <begin position="2"/>
        <end position="66"/>
    </location>
</feature>
<protein>
    <submittedName>
        <fullName evidence="8">Retrovirus-related Pol polyprotein</fullName>
    </submittedName>
</protein>
<keyword evidence="5" id="KW-0378">Hydrolase</keyword>
<keyword evidence="6" id="KW-0695">RNA-directed DNA polymerase</keyword>
<accession>A0A371FBR3</accession>
<keyword evidence="3" id="KW-0540">Nuclease</keyword>
<dbReference type="SUPFAM" id="SSF56672">
    <property type="entry name" value="DNA/RNA polymerases"/>
    <property type="match status" value="1"/>
</dbReference>
<keyword evidence="9" id="KW-1185">Reference proteome</keyword>
<evidence type="ECO:0000259" key="7">
    <source>
        <dbReference type="Pfam" id="PF17917"/>
    </source>
</evidence>
<dbReference type="Pfam" id="PF17917">
    <property type="entry name" value="RT_RNaseH"/>
    <property type="match status" value="1"/>
</dbReference>
<keyword evidence="1" id="KW-0808">Transferase</keyword>
<dbReference type="GO" id="GO:0016787">
    <property type="term" value="F:hydrolase activity"/>
    <property type="evidence" value="ECO:0007669"/>
    <property type="project" value="UniProtKB-KW"/>
</dbReference>
<evidence type="ECO:0000256" key="4">
    <source>
        <dbReference type="ARBA" id="ARBA00022759"/>
    </source>
</evidence>
<proteinExistence type="predicted"/>
<dbReference type="OrthoDB" id="10055717at2759"/>
<dbReference type="CDD" id="cd09274">
    <property type="entry name" value="RNase_HI_RT_Ty3"/>
    <property type="match status" value="1"/>
</dbReference>
<dbReference type="GO" id="GO:0003964">
    <property type="term" value="F:RNA-directed DNA polymerase activity"/>
    <property type="evidence" value="ECO:0007669"/>
    <property type="project" value="UniProtKB-KW"/>
</dbReference>
<keyword evidence="4" id="KW-0255">Endonuclease</keyword>
<reference evidence="8" key="1">
    <citation type="submission" date="2018-05" db="EMBL/GenBank/DDBJ databases">
        <title>Draft genome of Mucuna pruriens seed.</title>
        <authorList>
            <person name="Nnadi N.E."/>
            <person name="Vos R."/>
            <person name="Hasami M.H."/>
            <person name="Devisetty U.K."/>
            <person name="Aguiy J.C."/>
        </authorList>
    </citation>
    <scope>NUCLEOTIDE SEQUENCE [LARGE SCALE GENOMIC DNA]</scope>
    <source>
        <strain evidence="8">JCA_2017</strain>
    </source>
</reference>
<sequence length="197" mass="22665">MDPAQLNYTTTEKELLPIVFALDKFRSYLLGSKIIVFSDHVALRFLIKKPGAKPRQIQWMLLLQEFDIEIRDKKGAENLHTPMPIRDEFPDKQLLQMNNFHQRHPVCTNRNLRVMPNTIYGMILTFGESTMIKSFTGAFWTLRSILSSNFVTQHLEAATMDQLGQPEKCLIPGFIGPPFSKMFINSSPPANNAKRQR</sequence>
<evidence type="ECO:0000256" key="3">
    <source>
        <dbReference type="ARBA" id="ARBA00022722"/>
    </source>
</evidence>
<dbReference type="InterPro" id="IPR041373">
    <property type="entry name" value="RT_RNaseH"/>
</dbReference>
<gene>
    <name evidence="8" type="primary">pol</name>
    <name evidence="8" type="ORF">CR513_44350</name>
</gene>
<name>A0A371FBR3_MUCPR</name>
<dbReference type="AlphaFoldDB" id="A0A371FBR3"/>
<dbReference type="PANTHER" id="PTHR34072">
    <property type="entry name" value="ENZYMATIC POLYPROTEIN-RELATED"/>
    <property type="match status" value="1"/>
</dbReference>
<evidence type="ECO:0000256" key="1">
    <source>
        <dbReference type="ARBA" id="ARBA00022679"/>
    </source>
</evidence>
<dbReference type="EMBL" id="QJKJ01009740">
    <property type="protein sequence ID" value="RDX75734.1"/>
    <property type="molecule type" value="Genomic_DNA"/>
</dbReference>
<evidence type="ECO:0000313" key="8">
    <source>
        <dbReference type="EMBL" id="RDX75734.1"/>
    </source>
</evidence>
<evidence type="ECO:0000256" key="5">
    <source>
        <dbReference type="ARBA" id="ARBA00022801"/>
    </source>
</evidence>
<keyword evidence="2" id="KW-0548">Nucleotidyltransferase</keyword>
<dbReference type="GO" id="GO:0004519">
    <property type="term" value="F:endonuclease activity"/>
    <property type="evidence" value="ECO:0007669"/>
    <property type="project" value="UniProtKB-KW"/>
</dbReference>
<dbReference type="InterPro" id="IPR043502">
    <property type="entry name" value="DNA/RNA_pol_sf"/>
</dbReference>
<evidence type="ECO:0000256" key="2">
    <source>
        <dbReference type="ARBA" id="ARBA00022695"/>
    </source>
</evidence>